<evidence type="ECO:0000256" key="2">
    <source>
        <dbReference type="ARBA" id="ARBA00023315"/>
    </source>
</evidence>
<dbReference type="PANTHER" id="PTHR43877">
    <property type="entry name" value="AMINOALKYLPHOSPHONATE N-ACETYLTRANSFERASE-RELATED-RELATED"/>
    <property type="match status" value="1"/>
</dbReference>
<keyword evidence="5" id="KW-1185">Reference proteome</keyword>
<sequence length="407" mass="43366">MTALIRPATPQDIAELRQLYFEVYGHGYPVALGSDPTEMRRLITDPHSHWLTARRTDTGELAGSVVVQTDPGNRVGKLVGLAVHPHHRQGGLAGRLTGAVTADAFATGALDSIHTTVRMVTQAPQRVVARNGYRPLGLLPNAADVSGCETLALFACYAAGVLERREPVTDVPQALMPLLGAAEEATGIRYPGTLALPFLEPEPLLPPSGGSGVITANATPPGTLLTAPATAPVTTRTPIEVITAPGFVRRRFRDLFPDPAGAYSPLRTPNTLLTSPDGEFEIYADLDPAAASCALVAVHPYPSAANRALDSLMTALTRAGADYVETLVPLSDTAALHAFLSSGFVPSAGYPAMRRVGDRFHDYVVLSRTNRQIDFRTTAVSPLVQPYLSAYLTAWASIYLPPHEVVR</sequence>
<dbReference type="InterPro" id="IPR016181">
    <property type="entry name" value="Acyl_CoA_acyltransferase"/>
</dbReference>
<dbReference type="InterPro" id="IPR050832">
    <property type="entry name" value="Bact_Acetyltransf"/>
</dbReference>
<dbReference type="Gene3D" id="3.40.630.30">
    <property type="match status" value="1"/>
</dbReference>
<dbReference type="AlphaFoldDB" id="A0A2N8P804"/>
<proteinExistence type="predicted"/>
<organism evidence="4 5">
    <name type="scientific">Streptomyces noursei</name>
    <name type="common">Streptomyces albulus</name>
    <dbReference type="NCBI Taxonomy" id="1971"/>
    <lineage>
        <taxon>Bacteria</taxon>
        <taxon>Bacillati</taxon>
        <taxon>Actinomycetota</taxon>
        <taxon>Actinomycetes</taxon>
        <taxon>Kitasatosporales</taxon>
        <taxon>Streptomycetaceae</taxon>
        <taxon>Streptomyces</taxon>
    </lineage>
</organism>
<dbReference type="EMBL" id="LJSN01000003">
    <property type="protein sequence ID" value="PNE37120.1"/>
    <property type="molecule type" value="Genomic_DNA"/>
</dbReference>
<feature type="domain" description="N-acetyltransferase" evidence="3">
    <location>
        <begin position="3"/>
        <end position="152"/>
    </location>
</feature>
<evidence type="ECO:0000313" key="5">
    <source>
        <dbReference type="Proteomes" id="UP000236047"/>
    </source>
</evidence>
<keyword evidence="1" id="KW-0808">Transferase</keyword>
<dbReference type="CDD" id="cd04301">
    <property type="entry name" value="NAT_SF"/>
    <property type="match status" value="1"/>
</dbReference>
<protein>
    <recommendedName>
        <fullName evidence="3">N-acetyltransferase domain-containing protein</fullName>
    </recommendedName>
</protein>
<accession>A0A2N8P804</accession>
<gene>
    <name evidence="4" type="ORF">AOB60_22205</name>
</gene>
<dbReference type="InterPro" id="IPR000182">
    <property type="entry name" value="GNAT_dom"/>
</dbReference>
<dbReference type="Pfam" id="PF00583">
    <property type="entry name" value="Acetyltransf_1"/>
    <property type="match status" value="1"/>
</dbReference>
<dbReference type="RefSeq" id="WP_102924843.1">
    <property type="nucleotide sequence ID" value="NZ_LJSN01000003.1"/>
</dbReference>
<dbReference type="Proteomes" id="UP000236047">
    <property type="component" value="Unassembled WGS sequence"/>
</dbReference>
<name>A0A2N8P804_STRNR</name>
<keyword evidence="2" id="KW-0012">Acyltransferase</keyword>
<dbReference type="SUPFAM" id="SSF55729">
    <property type="entry name" value="Acyl-CoA N-acyltransferases (Nat)"/>
    <property type="match status" value="1"/>
</dbReference>
<evidence type="ECO:0000256" key="1">
    <source>
        <dbReference type="ARBA" id="ARBA00022679"/>
    </source>
</evidence>
<evidence type="ECO:0000259" key="3">
    <source>
        <dbReference type="PROSITE" id="PS51186"/>
    </source>
</evidence>
<comment type="caution">
    <text evidence="4">The sequence shown here is derived from an EMBL/GenBank/DDBJ whole genome shotgun (WGS) entry which is preliminary data.</text>
</comment>
<reference evidence="5" key="1">
    <citation type="submission" date="2015-09" db="EMBL/GenBank/DDBJ databases">
        <authorList>
            <person name="Graham D.E."/>
            <person name="Mahan K.M."/>
            <person name="Klingeman D.M."/>
            <person name="Fida T."/>
            <person name="Giannone R.J."/>
            <person name="Hettich R.L."/>
            <person name="Parry R.J."/>
            <person name="Spain J.C."/>
        </authorList>
    </citation>
    <scope>NUCLEOTIDE SEQUENCE [LARGE SCALE GENOMIC DNA]</scope>
    <source>
        <strain evidence="5">JCM 4701</strain>
    </source>
</reference>
<evidence type="ECO:0000313" key="4">
    <source>
        <dbReference type="EMBL" id="PNE37120.1"/>
    </source>
</evidence>
<dbReference type="PROSITE" id="PS51186">
    <property type="entry name" value="GNAT"/>
    <property type="match status" value="1"/>
</dbReference>
<dbReference type="GO" id="GO:0016747">
    <property type="term" value="F:acyltransferase activity, transferring groups other than amino-acyl groups"/>
    <property type="evidence" value="ECO:0007669"/>
    <property type="project" value="InterPro"/>
</dbReference>